<sequence length="391" mass="41556">MIETTKGMNGKASRRRISAALVLVASLASPAAGQAQETHSVGSLRFIGEQRIPNDAIFEGTLVGGLSGVDYDPRNGLWYAISDDKSEKAPARFYTLRLTFGLDGVDPVAIAGVTTLRQPDGRPFGNLLTAATLGGEVPDPEALRVDPDGHSLWWSSEGAVKLGQSPTLRQAAMDGTAKPPLPTPDMFAAHADGKSGARDNLSYEGLSFAPDGRSIWVSMEAPPIQDGPVPTPDAGTLTRITRFDRDGRILGQFAYPVDPIPARPTGHFADNGISDILVDGEDSILVLERSGVEAADKSFANYIRLYEADTTGATDIAGLPSLAGADVRPMSKRLVLDLNTLGLDRLDNVEGVSFGPKLPNGHDSLVLISDNNFNKSEVTQLLVFEVIPKAE</sequence>
<evidence type="ECO:0000313" key="4">
    <source>
        <dbReference type="Proteomes" id="UP000199647"/>
    </source>
</evidence>
<reference evidence="3 4" key="1">
    <citation type="submission" date="2016-10" db="EMBL/GenBank/DDBJ databases">
        <authorList>
            <person name="de Groot N.N."/>
        </authorList>
    </citation>
    <scope>NUCLEOTIDE SEQUENCE [LARGE SCALE GENOMIC DNA]</scope>
    <source>
        <strain evidence="3 4">A52C2</strain>
    </source>
</reference>
<keyword evidence="4" id="KW-1185">Reference proteome</keyword>
<feature type="signal peptide" evidence="1">
    <location>
        <begin position="1"/>
        <end position="35"/>
    </location>
</feature>
<dbReference type="Proteomes" id="UP000199647">
    <property type="component" value="Unassembled WGS sequence"/>
</dbReference>
<evidence type="ECO:0000313" key="3">
    <source>
        <dbReference type="EMBL" id="SEP79271.1"/>
    </source>
</evidence>
<protein>
    <submittedName>
        <fullName evidence="3">Uncharacterized conserved protein</fullName>
    </submittedName>
</protein>
<dbReference type="SUPFAM" id="SSF63829">
    <property type="entry name" value="Calcium-dependent phosphotriesterase"/>
    <property type="match status" value="1"/>
</dbReference>
<dbReference type="PANTHER" id="PTHR37957:SF1">
    <property type="entry name" value="PHYTASE-LIKE DOMAIN-CONTAINING PROTEIN"/>
    <property type="match status" value="1"/>
</dbReference>
<dbReference type="PANTHER" id="PTHR37957">
    <property type="entry name" value="BLR7070 PROTEIN"/>
    <property type="match status" value="1"/>
</dbReference>
<accession>A0A1H9ARW6</accession>
<feature type="domain" description="Phytase-like" evidence="2">
    <location>
        <begin position="62"/>
        <end position="373"/>
    </location>
</feature>
<evidence type="ECO:0000256" key="1">
    <source>
        <dbReference type="SAM" id="SignalP"/>
    </source>
</evidence>
<name>A0A1H9ARW6_9HYPH</name>
<dbReference type="EMBL" id="FOFG01000001">
    <property type="protein sequence ID" value="SEP79271.1"/>
    <property type="molecule type" value="Genomic_DNA"/>
</dbReference>
<feature type="chain" id="PRO_5011646081" evidence="1">
    <location>
        <begin position="36"/>
        <end position="391"/>
    </location>
</feature>
<dbReference type="Pfam" id="PF13449">
    <property type="entry name" value="Phytase-like"/>
    <property type="match status" value="1"/>
</dbReference>
<dbReference type="InterPro" id="IPR027372">
    <property type="entry name" value="Phytase-like_dom"/>
</dbReference>
<organism evidence="3 4">
    <name type="scientific">Faunimonas pinastri</name>
    <dbReference type="NCBI Taxonomy" id="1855383"/>
    <lineage>
        <taxon>Bacteria</taxon>
        <taxon>Pseudomonadati</taxon>
        <taxon>Pseudomonadota</taxon>
        <taxon>Alphaproteobacteria</taxon>
        <taxon>Hyphomicrobiales</taxon>
        <taxon>Afifellaceae</taxon>
        <taxon>Faunimonas</taxon>
    </lineage>
</organism>
<dbReference type="RefSeq" id="WP_238858114.1">
    <property type="nucleotide sequence ID" value="NZ_FOFG01000001.1"/>
</dbReference>
<evidence type="ECO:0000259" key="2">
    <source>
        <dbReference type="Pfam" id="PF13449"/>
    </source>
</evidence>
<dbReference type="AlphaFoldDB" id="A0A1H9ARW6"/>
<proteinExistence type="predicted"/>
<gene>
    <name evidence="3" type="ORF">SAMN05216548_101505</name>
</gene>
<dbReference type="STRING" id="1855383.SAMN05216548_101505"/>
<keyword evidence="1" id="KW-0732">Signal</keyword>